<keyword evidence="1" id="KW-0472">Membrane</keyword>
<dbReference type="AlphaFoldDB" id="B8G8Z8"/>
<proteinExistence type="predicted"/>
<dbReference type="KEGG" id="cag:Cagg_3431"/>
<keyword evidence="1" id="KW-1133">Transmembrane helix</keyword>
<evidence type="ECO:0000256" key="1">
    <source>
        <dbReference type="SAM" id="Phobius"/>
    </source>
</evidence>
<dbReference type="STRING" id="326427.Cagg_3431"/>
<sequence>MKCPHCYAELRYRERSNRTCSKCRQQFVLEPKANTFKLHDLGLRELLNRLSQNGTIRLTSEQVLGALLRRQQAKTNGFPCGLYILATIVTAFLFGIINVTLDLPAFFIIIPVMFAWIITGYLATRISYSPRLPSLSNFEETILRPWSLKYGRPPWLIMNDETIALSMMQPLIHPNAVNVAILCPSAAVRAFIVANELPRRFGMIALPPVINAAQEPWLRAVRERRVPVYVLHEASLHGCLLVHDVYQLWQLPVDHPVIDLGINPHDILEVKKKESLLLKVKPDAELVNKVMTFTRLKPIEVDWLKKGNVAPLYGLPPARLLAMLIAGGKAGQLGFTSWPKAA</sequence>
<dbReference type="eggNOG" id="COG1697">
    <property type="taxonomic scope" value="Bacteria"/>
</dbReference>
<evidence type="ECO:0000313" key="2">
    <source>
        <dbReference type="EMBL" id="ACL26273.1"/>
    </source>
</evidence>
<dbReference type="EMBL" id="CP001337">
    <property type="protein sequence ID" value="ACL26273.1"/>
    <property type="molecule type" value="Genomic_DNA"/>
</dbReference>
<dbReference type="HOGENOM" id="CLU_749828_0_0_0"/>
<gene>
    <name evidence="2" type="ordered locus">Cagg_3431</name>
</gene>
<protein>
    <submittedName>
        <fullName evidence="2">Uncharacterized protein</fullName>
    </submittedName>
</protein>
<keyword evidence="1" id="KW-0812">Transmembrane</keyword>
<dbReference type="RefSeq" id="WP_015942120.1">
    <property type="nucleotide sequence ID" value="NC_011831.1"/>
</dbReference>
<feature type="transmembrane region" description="Helical" evidence="1">
    <location>
        <begin position="77"/>
        <end position="97"/>
    </location>
</feature>
<reference evidence="2" key="1">
    <citation type="submission" date="2008-12" db="EMBL/GenBank/DDBJ databases">
        <title>Complete sequence of Chloroflexus aggregans DSM 9485.</title>
        <authorList>
            <consortium name="US DOE Joint Genome Institute"/>
            <person name="Lucas S."/>
            <person name="Copeland A."/>
            <person name="Lapidus A."/>
            <person name="Glavina del Rio T."/>
            <person name="Dalin E."/>
            <person name="Tice H."/>
            <person name="Pitluck S."/>
            <person name="Foster B."/>
            <person name="Larimer F."/>
            <person name="Land M."/>
            <person name="Hauser L."/>
            <person name="Kyrpides N."/>
            <person name="Mikhailova N."/>
            <person name="Bryant D."/>
            <person name="Richardson P."/>
        </authorList>
    </citation>
    <scope>NUCLEOTIDE SEQUENCE</scope>
    <source>
        <strain evidence="2">DSM 9485</strain>
    </source>
</reference>
<name>B8G8Z8_CHLAD</name>
<organism evidence="2 3">
    <name type="scientific">Chloroflexus aggregans (strain MD-66 / DSM 9485)</name>
    <dbReference type="NCBI Taxonomy" id="326427"/>
    <lineage>
        <taxon>Bacteria</taxon>
        <taxon>Bacillati</taxon>
        <taxon>Chloroflexota</taxon>
        <taxon>Chloroflexia</taxon>
        <taxon>Chloroflexales</taxon>
        <taxon>Chloroflexineae</taxon>
        <taxon>Chloroflexaceae</taxon>
        <taxon>Chloroflexus</taxon>
    </lineage>
</organism>
<evidence type="ECO:0000313" key="3">
    <source>
        <dbReference type="Proteomes" id="UP000002508"/>
    </source>
</evidence>
<dbReference type="OrthoDB" id="4524486at2"/>
<keyword evidence="3" id="KW-1185">Reference proteome</keyword>
<accession>B8G8Z8</accession>
<feature type="transmembrane region" description="Helical" evidence="1">
    <location>
        <begin position="103"/>
        <end position="123"/>
    </location>
</feature>
<dbReference type="Proteomes" id="UP000002508">
    <property type="component" value="Chromosome"/>
</dbReference>